<sequence>MCICGIESEDLQLVLWACPLYDEIRVQVMDDIMRMPKGLIYYTDLVSCKSDFGFGVYFITQRLRTTSRLMYGLENRWQLEARRVGRLQLATSTERNVIMCPVFIIAESELQAGRRAESRTGPESELRAGSGSVPVPLSDNTTGVKNQCEDEIRIKA</sequence>
<dbReference type="AlphaFoldDB" id="A0A4C1UKF2"/>
<dbReference type="Proteomes" id="UP000299102">
    <property type="component" value="Unassembled WGS sequence"/>
</dbReference>
<evidence type="ECO:0000313" key="2">
    <source>
        <dbReference type="EMBL" id="GBP26905.1"/>
    </source>
</evidence>
<dbReference type="OrthoDB" id="7382669at2759"/>
<feature type="region of interest" description="Disordered" evidence="1">
    <location>
        <begin position="114"/>
        <end position="149"/>
    </location>
</feature>
<keyword evidence="3" id="KW-1185">Reference proteome</keyword>
<feature type="compositionally biased region" description="Basic and acidic residues" evidence="1">
    <location>
        <begin position="114"/>
        <end position="126"/>
    </location>
</feature>
<accession>A0A4C1UKF2</accession>
<reference evidence="2 3" key="1">
    <citation type="journal article" date="2019" name="Commun. Biol.">
        <title>The bagworm genome reveals a unique fibroin gene that provides high tensile strength.</title>
        <authorList>
            <person name="Kono N."/>
            <person name="Nakamura H."/>
            <person name="Ohtoshi R."/>
            <person name="Tomita M."/>
            <person name="Numata K."/>
            <person name="Arakawa K."/>
        </authorList>
    </citation>
    <scope>NUCLEOTIDE SEQUENCE [LARGE SCALE GENOMIC DNA]</scope>
</reference>
<evidence type="ECO:0000313" key="3">
    <source>
        <dbReference type="Proteomes" id="UP000299102"/>
    </source>
</evidence>
<name>A0A4C1UKF2_EUMVA</name>
<evidence type="ECO:0008006" key="4">
    <source>
        <dbReference type="Google" id="ProtNLM"/>
    </source>
</evidence>
<proteinExistence type="predicted"/>
<evidence type="ECO:0000256" key="1">
    <source>
        <dbReference type="SAM" id="MobiDB-lite"/>
    </source>
</evidence>
<organism evidence="2 3">
    <name type="scientific">Eumeta variegata</name>
    <name type="common">Bagworm moth</name>
    <name type="synonym">Eumeta japonica</name>
    <dbReference type="NCBI Taxonomy" id="151549"/>
    <lineage>
        <taxon>Eukaryota</taxon>
        <taxon>Metazoa</taxon>
        <taxon>Ecdysozoa</taxon>
        <taxon>Arthropoda</taxon>
        <taxon>Hexapoda</taxon>
        <taxon>Insecta</taxon>
        <taxon>Pterygota</taxon>
        <taxon>Neoptera</taxon>
        <taxon>Endopterygota</taxon>
        <taxon>Lepidoptera</taxon>
        <taxon>Glossata</taxon>
        <taxon>Ditrysia</taxon>
        <taxon>Tineoidea</taxon>
        <taxon>Psychidae</taxon>
        <taxon>Oiketicinae</taxon>
        <taxon>Eumeta</taxon>
    </lineage>
</organism>
<protein>
    <recommendedName>
        <fullName evidence="4">Retrovirus-related Pol polyprotein from type-1 retrotransposable element R1 4</fullName>
    </recommendedName>
</protein>
<comment type="caution">
    <text evidence="2">The sequence shown here is derived from an EMBL/GenBank/DDBJ whole genome shotgun (WGS) entry which is preliminary data.</text>
</comment>
<dbReference type="EMBL" id="BGZK01000186">
    <property type="protein sequence ID" value="GBP26905.1"/>
    <property type="molecule type" value="Genomic_DNA"/>
</dbReference>
<gene>
    <name evidence="2" type="ORF">EVAR_16487_1</name>
</gene>